<proteinExistence type="predicted"/>
<organism evidence="1 2">
    <name type="scientific">Trichinella murrelli</name>
    <dbReference type="NCBI Taxonomy" id="144512"/>
    <lineage>
        <taxon>Eukaryota</taxon>
        <taxon>Metazoa</taxon>
        <taxon>Ecdysozoa</taxon>
        <taxon>Nematoda</taxon>
        <taxon>Enoplea</taxon>
        <taxon>Dorylaimia</taxon>
        <taxon>Trichinellida</taxon>
        <taxon>Trichinellidae</taxon>
        <taxon>Trichinella</taxon>
    </lineage>
</organism>
<gene>
    <name evidence="1" type="ORF">T05_14363</name>
</gene>
<accession>A0A0V0TAC8</accession>
<dbReference type="AlphaFoldDB" id="A0A0V0TAC8"/>
<dbReference type="EMBL" id="JYDJ01000404">
    <property type="protein sequence ID" value="KRX35861.1"/>
    <property type="molecule type" value="Genomic_DNA"/>
</dbReference>
<keyword evidence="2" id="KW-1185">Reference proteome</keyword>
<evidence type="ECO:0000313" key="1">
    <source>
        <dbReference type="EMBL" id="KRX35861.1"/>
    </source>
</evidence>
<evidence type="ECO:0000313" key="2">
    <source>
        <dbReference type="Proteomes" id="UP000055048"/>
    </source>
</evidence>
<protein>
    <submittedName>
        <fullName evidence="1">Uncharacterized protein</fullName>
    </submittedName>
</protein>
<dbReference type="OrthoDB" id="10305131at2759"/>
<name>A0A0V0TAC8_9BILA</name>
<dbReference type="Proteomes" id="UP000055048">
    <property type="component" value="Unassembled WGS sequence"/>
</dbReference>
<reference evidence="1 2" key="1">
    <citation type="submission" date="2015-01" db="EMBL/GenBank/DDBJ databases">
        <title>Evolution of Trichinella species and genotypes.</title>
        <authorList>
            <person name="Korhonen P.K."/>
            <person name="Edoardo P."/>
            <person name="Giuseppe L.R."/>
            <person name="Gasser R.B."/>
        </authorList>
    </citation>
    <scope>NUCLEOTIDE SEQUENCE [LARGE SCALE GENOMIC DNA]</scope>
    <source>
        <strain evidence="1">ISS417</strain>
    </source>
</reference>
<sequence>MGYCPAASSDSPPLGPECIRGTTDPVFTSMSHLTPPTEPSTIGVSISGDRMMKMEKVRSVLLTLPARSSREEAWHSLLMWPSPPHVQQRKLPFFSGRRRRWGSDLFAAAGVLLVSNSFNCRTNSANSSPTSFRVVTAAAVASVTSTAGCLSSWSASALTEETLALSVVSSLQTRSSRAATSIASAKLSVPLRKTAILTASAESPALNCCSKILSAAPLSPGNAFGNSQRK</sequence>
<comment type="caution">
    <text evidence="1">The sequence shown here is derived from an EMBL/GenBank/DDBJ whole genome shotgun (WGS) entry which is preliminary data.</text>
</comment>